<proteinExistence type="predicted"/>
<sequence length="86" mass="9601">RLSSISPHIVNFVSHRQSFIRQEGKAATRAQKLLYEKANGKTQAGVKKGPDKRGSGNRGCDPRQSTSVPELPRARLVCRFALYLHQ</sequence>
<reference evidence="2" key="1">
    <citation type="submission" date="2014-05" db="EMBL/GenBank/DDBJ databases">
        <title>The transcriptome of the halophilic microalga Tetraselmis sp. GSL018 isolated from the Great Salt Lake, Utah.</title>
        <authorList>
            <person name="Jinkerson R.E."/>
            <person name="D'Adamo S."/>
            <person name="Posewitz M.C."/>
        </authorList>
    </citation>
    <scope>NUCLEOTIDE SEQUENCE</scope>
    <source>
        <strain evidence="2">GSL018</strain>
    </source>
</reference>
<name>A0A061SH11_9CHLO</name>
<feature type="non-terminal residue" evidence="2">
    <location>
        <position position="86"/>
    </location>
</feature>
<dbReference type="EMBL" id="GBEZ01002730">
    <property type="protein sequence ID" value="JAC82349.1"/>
    <property type="molecule type" value="Transcribed_RNA"/>
</dbReference>
<evidence type="ECO:0000256" key="1">
    <source>
        <dbReference type="SAM" id="MobiDB-lite"/>
    </source>
</evidence>
<protein>
    <submittedName>
        <fullName evidence="2">Uncharacterized protein</fullName>
    </submittedName>
</protein>
<gene>
    <name evidence="2" type="ORF">TSPGSL018_5916</name>
</gene>
<organism evidence="2">
    <name type="scientific">Tetraselmis sp. GSL018</name>
    <dbReference type="NCBI Taxonomy" id="582737"/>
    <lineage>
        <taxon>Eukaryota</taxon>
        <taxon>Viridiplantae</taxon>
        <taxon>Chlorophyta</taxon>
        <taxon>core chlorophytes</taxon>
        <taxon>Chlorodendrophyceae</taxon>
        <taxon>Chlorodendrales</taxon>
        <taxon>Chlorodendraceae</taxon>
        <taxon>Tetraselmis</taxon>
    </lineage>
</organism>
<evidence type="ECO:0000313" key="2">
    <source>
        <dbReference type="EMBL" id="JAC82349.1"/>
    </source>
</evidence>
<dbReference type="AlphaFoldDB" id="A0A061SH11"/>
<feature type="region of interest" description="Disordered" evidence="1">
    <location>
        <begin position="38"/>
        <end position="68"/>
    </location>
</feature>
<feature type="non-terminal residue" evidence="2">
    <location>
        <position position="1"/>
    </location>
</feature>
<accession>A0A061SH11</accession>